<accession>A0A1B6D9D0</accession>
<evidence type="ECO:0000256" key="3">
    <source>
        <dbReference type="ARBA" id="ARBA00022989"/>
    </source>
</evidence>
<proteinExistence type="inferred from homology"/>
<feature type="region of interest" description="Disordered" evidence="6">
    <location>
        <begin position="263"/>
        <end position="287"/>
    </location>
</feature>
<comment type="subcellular location">
    <subcellularLocation>
        <location evidence="1">Membrane</location>
        <topology evidence="1">Multi-pass membrane protein</topology>
    </subcellularLocation>
</comment>
<evidence type="ECO:0000256" key="2">
    <source>
        <dbReference type="ARBA" id="ARBA00022692"/>
    </source>
</evidence>
<evidence type="ECO:0000256" key="5">
    <source>
        <dbReference type="RuleBase" id="RU000477"/>
    </source>
</evidence>
<protein>
    <recommendedName>
        <fullName evidence="9">Aquaporin</fullName>
    </recommendedName>
</protein>
<dbReference type="Pfam" id="PF00230">
    <property type="entry name" value="MIP"/>
    <property type="match status" value="1"/>
</dbReference>
<feature type="transmembrane region" description="Helical" evidence="7">
    <location>
        <begin position="71"/>
        <end position="91"/>
    </location>
</feature>
<feature type="non-terminal residue" evidence="8">
    <location>
        <position position="1"/>
    </location>
</feature>
<comment type="similarity">
    <text evidence="5">Belongs to the MIP/aquaporin (TC 1.A.8) family.</text>
</comment>
<dbReference type="SUPFAM" id="SSF81338">
    <property type="entry name" value="Aquaporin-like"/>
    <property type="match status" value="1"/>
</dbReference>
<keyword evidence="3 7" id="KW-1133">Transmembrane helix</keyword>
<evidence type="ECO:0000313" key="8">
    <source>
        <dbReference type="EMBL" id="JAS22298.1"/>
    </source>
</evidence>
<dbReference type="GO" id="GO:0005886">
    <property type="term" value="C:plasma membrane"/>
    <property type="evidence" value="ECO:0007669"/>
    <property type="project" value="TreeGrafter"/>
</dbReference>
<feature type="transmembrane region" description="Helical" evidence="7">
    <location>
        <begin position="162"/>
        <end position="182"/>
    </location>
</feature>
<evidence type="ECO:0000256" key="7">
    <source>
        <dbReference type="SAM" id="Phobius"/>
    </source>
</evidence>
<feature type="transmembrane region" description="Helical" evidence="7">
    <location>
        <begin position="37"/>
        <end position="59"/>
    </location>
</feature>
<keyword evidence="4 7" id="KW-0472">Membrane</keyword>
<dbReference type="InterPro" id="IPR000425">
    <property type="entry name" value="MIP"/>
</dbReference>
<dbReference type="InterPro" id="IPR034294">
    <property type="entry name" value="Aquaporin_transptr"/>
</dbReference>
<dbReference type="Gene3D" id="1.20.1080.10">
    <property type="entry name" value="Glycerol uptake facilitator protein"/>
    <property type="match status" value="1"/>
</dbReference>
<organism evidence="8">
    <name type="scientific">Clastoptera arizonana</name>
    <name type="common">Arizona spittle bug</name>
    <dbReference type="NCBI Taxonomy" id="38151"/>
    <lineage>
        <taxon>Eukaryota</taxon>
        <taxon>Metazoa</taxon>
        <taxon>Ecdysozoa</taxon>
        <taxon>Arthropoda</taxon>
        <taxon>Hexapoda</taxon>
        <taxon>Insecta</taxon>
        <taxon>Pterygota</taxon>
        <taxon>Neoptera</taxon>
        <taxon>Paraneoptera</taxon>
        <taxon>Hemiptera</taxon>
        <taxon>Auchenorrhyncha</taxon>
        <taxon>Cercopoidea</taxon>
        <taxon>Clastopteridae</taxon>
        <taxon>Clastoptera</taxon>
    </lineage>
</organism>
<evidence type="ECO:0000256" key="1">
    <source>
        <dbReference type="ARBA" id="ARBA00004141"/>
    </source>
</evidence>
<dbReference type="PANTHER" id="PTHR19139">
    <property type="entry name" value="AQUAPORIN TRANSPORTER"/>
    <property type="match status" value="1"/>
</dbReference>
<dbReference type="PRINTS" id="PR00783">
    <property type="entry name" value="MINTRINSICP"/>
</dbReference>
<feature type="transmembrane region" description="Helical" evidence="7">
    <location>
        <begin position="112"/>
        <end position="133"/>
    </location>
</feature>
<reference evidence="8" key="1">
    <citation type="submission" date="2015-12" db="EMBL/GenBank/DDBJ databases">
        <title>De novo transcriptome assembly of four potential Pierce s Disease insect vectors from Arizona vineyards.</title>
        <authorList>
            <person name="Tassone E.E."/>
        </authorList>
    </citation>
    <scope>NUCLEOTIDE SEQUENCE</scope>
</reference>
<dbReference type="AlphaFoldDB" id="A0A1B6D9D0"/>
<keyword evidence="2 5" id="KW-0812">Transmembrane</keyword>
<feature type="transmembrane region" description="Helical" evidence="7">
    <location>
        <begin position="194"/>
        <end position="215"/>
    </location>
</feature>
<dbReference type="InterPro" id="IPR023271">
    <property type="entry name" value="Aquaporin-like"/>
</dbReference>
<evidence type="ECO:0000256" key="6">
    <source>
        <dbReference type="SAM" id="MobiDB-lite"/>
    </source>
</evidence>
<dbReference type="GO" id="GO:0015267">
    <property type="term" value="F:channel activity"/>
    <property type="evidence" value="ECO:0007669"/>
    <property type="project" value="InterPro"/>
</dbReference>
<evidence type="ECO:0008006" key="9">
    <source>
        <dbReference type="Google" id="ProtNLM"/>
    </source>
</evidence>
<dbReference type="EMBL" id="GEDC01015000">
    <property type="protein sequence ID" value="JAS22298.1"/>
    <property type="molecule type" value="Transcribed_RNA"/>
</dbReference>
<dbReference type="PANTHER" id="PTHR19139:SF270">
    <property type="entry name" value="ENTOMOGLYCEROPORIN 1-RELATED"/>
    <property type="match status" value="1"/>
</dbReference>
<keyword evidence="5" id="KW-0813">Transport</keyword>
<evidence type="ECO:0000256" key="4">
    <source>
        <dbReference type="ARBA" id="ARBA00023136"/>
    </source>
</evidence>
<name>A0A1B6D9D0_9HEMI</name>
<gene>
    <name evidence="8" type="ORF">g.1989</name>
</gene>
<sequence>LQERHIDLGRMPILRKNDANPDQPFSFTPTAWRLIEIFFAEVMGSAILLFFGCSSHILWSPDGVLHPWTGPVTFSVLVATIIQVFGHISGSHLNPAITINVFLLGHITQKQALVYFIAEFVGATSGYALLRWVTPCHIFDMNMERSNMTFCQTLPNPNLNDIQVIVLEFLATGVLVLVNCGVADWRNANNGATISLKFAVTIMTVALAVGPYTGASLNPTRTLGPAMLNGNYSKVWIYFVGPFLAAVVFTFIYQVLFEKKQPTPSISPETVPLKEVTLHPSNDDEKE</sequence>
<feature type="transmembrane region" description="Helical" evidence="7">
    <location>
        <begin position="235"/>
        <end position="256"/>
    </location>
</feature>